<name>A0A6S7KMZ9_PARCT</name>
<feature type="non-terminal residue" evidence="1">
    <location>
        <position position="90"/>
    </location>
</feature>
<dbReference type="AlphaFoldDB" id="A0A6S7KMZ9"/>
<keyword evidence="2" id="KW-1185">Reference proteome</keyword>
<dbReference type="EMBL" id="CACRXK020049445">
    <property type="protein sequence ID" value="CAB4046297.1"/>
    <property type="molecule type" value="Genomic_DNA"/>
</dbReference>
<comment type="caution">
    <text evidence="1">The sequence shown here is derived from an EMBL/GenBank/DDBJ whole genome shotgun (WGS) entry which is preliminary data.</text>
</comment>
<gene>
    <name evidence="1" type="ORF">PACLA_8A043012</name>
</gene>
<evidence type="ECO:0000313" key="2">
    <source>
        <dbReference type="Proteomes" id="UP001152795"/>
    </source>
</evidence>
<sequence>MSRAPPNVRVTEDVAPLKMKSPAKVSEDAAPLKTNSPAETPRPAPMKVKVKLVEAKGLEASDVAPSNLAPAEVLEALEVAPPKRPTAGRA</sequence>
<protein>
    <submittedName>
        <fullName evidence="1">Uncharacterized protein</fullName>
    </submittedName>
</protein>
<accession>A0A6S7KMZ9</accession>
<organism evidence="1 2">
    <name type="scientific">Paramuricea clavata</name>
    <name type="common">Red gorgonian</name>
    <name type="synonym">Violescent sea-whip</name>
    <dbReference type="NCBI Taxonomy" id="317549"/>
    <lineage>
        <taxon>Eukaryota</taxon>
        <taxon>Metazoa</taxon>
        <taxon>Cnidaria</taxon>
        <taxon>Anthozoa</taxon>
        <taxon>Octocorallia</taxon>
        <taxon>Malacalcyonacea</taxon>
        <taxon>Plexauridae</taxon>
        <taxon>Paramuricea</taxon>
    </lineage>
</organism>
<evidence type="ECO:0000313" key="1">
    <source>
        <dbReference type="EMBL" id="CAB4046297.1"/>
    </source>
</evidence>
<reference evidence="1" key="1">
    <citation type="submission" date="2020-04" db="EMBL/GenBank/DDBJ databases">
        <authorList>
            <person name="Alioto T."/>
            <person name="Alioto T."/>
            <person name="Gomez Garrido J."/>
        </authorList>
    </citation>
    <scope>NUCLEOTIDE SEQUENCE</scope>
    <source>
        <strain evidence="1">A484AB</strain>
    </source>
</reference>
<dbReference type="Proteomes" id="UP001152795">
    <property type="component" value="Unassembled WGS sequence"/>
</dbReference>
<proteinExistence type="predicted"/>